<dbReference type="Proteomes" id="UP000231280">
    <property type="component" value="Unassembled WGS sequence"/>
</dbReference>
<comment type="similarity">
    <text evidence="1 7">Belongs to the bacterial ribosomal protein bL9 family.</text>
</comment>
<name>A0A2M7IGA7_9BACT</name>
<dbReference type="PROSITE" id="PS00651">
    <property type="entry name" value="RIBOSOMAL_L9"/>
    <property type="match status" value="1"/>
</dbReference>
<dbReference type="InterPro" id="IPR009027">
    <property type="entry name" value="Ribosomal_bL9/RNase_H1_N"/>
</dbReference>
<gene>
    <name evidence="7 10" type="primary">rplI</name>
    <name evidence="10" type="ORF">CO002_01455</name>
</gene>
<dbReference type="HAMAP" id="MF_00503">
    <property type="entry name" value="Ribosomal_bL9"/>
    <property type="match status" value="1"/>
</dbReference>
<reference evidence="11" key="1">
    <citation type="submission" date="2017-09" db="EMBL/GenBank/DDBJ databases">
        <title>Depth-based differentiation of microbial function through sediment-hosted aquifers and enrichment of novel symbionts in the deep terrestrial subsurface.</title>
        <authorList>
            <person name="Probst A.J."/>
            <person name="Ladd B."/>
            <person name="Jarett J.K."/>
            <person name="Geller-Mcgrath D.E."/>
            <person name="Sieber C.M.K."/>
            <person name="Emerson J.B."/>
            <person name="Anantharaman K."/>
            <person name="Thomas B.C."/>
            <person name="Malmstrom R."/>
            <person name="Stieglmeier M."/>
            <person name="Klingl A."/>
            <person name="Woyke T."/>
            <person name="Ryan C.M."/>
            <person name="Banfield J.F."/>
        </authorList>
    </citation>
    <scope>NUCLEOTIDE SEQUENCE [LARGE SCALE GENOMIC DNA]</scope>
</reference>
<dbReference type="InterPro" id="IPR036935">
    <property type="entry name" value="Ribosomal_bL9_N_sf"/>
</dbReference>
<dbReference type="GO" id="GO:0019843">
    <property type="term" value="F:rRNA binding"/>
    <property type="evidence" value="ECO:0007669"/>
    <property type="project" value="UniProtKB-UniRule"/>
</dbReference>
<organism evidence="10 11">
    <name type="scientific">Candidatus Portnoybacteria bacterium CG_4_8_14_3_um_filter_44_10</name>
    <dbReference type="NCBI Taxonomy" id="1974802"/>
    <lineage>
        <taxon>Bacteria</taxon>
        <taxon>Candidatus Portnoyibacteriota</taxon>
    </lineage>
</organism>
<keyword evidence="8" id="KW-0175">Coiled coil</keyword>
<dbReference type="NCBIfam" id="TIGR00158">
    <property type="entry name" value="L9"/>
    <property type="match status" value="1"/>
</dbReference>
<dbReference type="GO" id="GO:0005840">
    <property type="term" value="C:ribosome"/>
    <property type="evidence" value="ECO:0007669"/>
    <property type="project" value="UniProtKB-KW"/>
</dbReference>
<dbReference type="GO" id="GO:1990904">
    <property type="term" value="C:ribonucleoprotein complex"/>
    <property type="evidence" value="ECO:0007669"/>
    <property type="project" value="UniProtKB-KW"/>
</dbReference>
<evidence type="ECO:0000313" key="10">
    <source>
        <dbReference type="EMBL" id="PIW75545.1"/>
    </source>
</evidence>
<keyword evidence="2 7" id="KW-0699">rRNA-binding</keyword>
<evidence type="ECO:0000256" key="1">
    <source>
        <dbReference type="ARBA" id="ARBA00010605"/>
    </source>
</evidence>
<dbReference type="PANTHER" id="PTHR21368">
    <property type="entry name" value="50S RIBOSOMAL PROTEIN L9"/>
    <property type="match status" value="1"/>
</dbReference>
<dbReference type="Pfam" id="PF01281">
    <property type="entry name" value="Ribosomal_L9_N"/>
    <property type="match status" value="1"/>
</dbReference>
<evidence type="ECO:0000256" key="5">
    <source>
        <dbReference type="ARBA" id="ARBA00023274"/>
    </source>
</evidence>
<feature type="coiled-coil region" evidence="8">
    <location>
        <begin position="41"/>
        <end position="79"/>
    </location>
</feature>
<dbReference type="InterPro" id="IPR020069">
    <property type="entry name" value="Ribosomal_bL9_C"/>
</dbReference>
<comment type="function">
    <text evidence="7">Binds to the 23S rRNA.</text>
</comment>
<accession>A0A2M7IGA7</accession>
<evidence type="ECO:0000256" key="3">
    <source>
        <dbReference type="ARBA" id="ARBA00022884"/>
    </source>
</evidence>
<dbReference type="InterPro" id="IPR000244">
    <property type="entry name" value="Ribosomal_bL9"/>
</dbReference>
<evidence type="ECO:0000313" key="11">
    <source>
        <dbReference type="Proteomes" id="UP000231280"/>
    </source>
</evidence>
<dbReference type="InterPro" id="IPR036791">
    <property type="entry name" value="Ribosomal_bL9_C_sf"/>
</dbReference>
<keyword evidence="3 7" id="KW-0694">RNA-binding</keyword>
<evidence type="ECO:0000256" key="8">
    <source>
        <dbReference type="SAM" id="Coils"/>
    </source>
</evidence>
<feature type="domain" description="Ribosomal protein L9" evidence="9">
    <location>
        <begin position="17"/>
        <end position="44"/>
    </location>
</feature>
<proteinExistence type="inferred from homology"/>
<evidence type="ECO:0000256" key="4">
    <source>
        <dbReference type="ARBA" id="ARBA00022980"/>
    </source>
</evidence>
<dbReference type="Gene3D" id="3.10.430.100">
    <property type="entry name" value="Ribosomal protein L9, C-terminal domain"/>
    <property type="match status" value="1"/>
</dbReference>
<dbReference type="GO" id="GO:0003735">
    <property type="term" value="F:structural constituent of ribosome"/>
    <property type="evidence" value="ECO:0007669"/>
    <property type="project" value="InterPro"/>
</dbReference>
<dbReference type="AlphaFoldDB" id="A0A2M7IGA7"/>
<dbReference type="GO" id="GO:0006412">
    <property type="term" value="P:translation"/>
    <property type="evidence" value="ECO:0007669"/>
    <property type="project" value="UniProtKB-UniRule"/>
</dbReference>
<dbReference type="SUPFAM" id="SSF55658">
    <property type="entry name" value="L9 N-domain-like"/>
    <property type="match status" value="1"/>
</dbReference>
<dbReference type="EMBL" id="PFGX01000040">
    <property type="protein sequence ID" value="PIW75545.1"/>
    <property type="molecule type" value="Genomic_DNA"/>
</dbReference>
<keyword evidence="5 7" id="KW-0687">Ribonucleoprotein</keyword>
<dbReference type="InterPro" id="IPR020070">
    <property type="entry name" value="Ribosomal_bL9_N"/>
</dbReference>
<dbReference type="Gene3D" id="3.40.5.10">
    <property type="entry name" value="Ribosomal protein L9, N-terminal domain"/>
    <property type="match status" value="1"/>
</dbReference>
<protein>
    <recommendedName>
        <fullName evidence="6 7">Large ribosomal subunit protein bL9</fullName>
    </recommendedName>
</protein>
<dbReference type="Pfam" id="PF03948">
    <property type="entry name" value="Ribosomal_L9_C"/>
    <property type="match status" value="1"/>
</dbReference>
<comment type="caution">
    <text evidence="10">The sequence shown here is derived from an EMBL/GenBank/DDBJ whole genome shotgun (WGS) entry which is preliminary data.</text>
</comment>
<evidence type="ECO:0000256" key="6">
    <source>
        <dbReference type="ARBA" id="ARBA00035292"/>
    </source>
</evidence>
<keyword evidence="4 7" id="KW-0689">Ribosomal protein</keyword>
<evidence type="ECO:0000259" key="9">
    <source>
        <dbReference type="PROSITE" id="PS00651"/>
    </source>
</evidence>
<evidence type="ECO:0000256" key="2">
    <source>
        <dbReference type="ARBA" id="ARBA00022730"/>
    </source>
</evidence>
<dbReference type="SUPFAM" id="SSF55653">
    <property type="entry name" value="Ribosomal protein L9 C-domain"/>
    <property type="match status" value="1"/>
</dbReference>
<evidence type="ECO:0000256" key="7">
    <source>
        <dbReference type="HAMAP-Rule" id="MF_00503"/>
    </source>
</evidence>
<dbReference type="InterPro" id="IPR020594">
    <property type="entry name" value="Ribosomal_bL9_bac/chp"/>
</dbReference>
<sequence length="152" mass="17213">MIIYMKIILLKDVQKLGQKNEAKDVADGYARNFLFPRKLAIAATENALKKLELEREQQKELAEKELETAQATVEKLEGAEIEIRAKVDKSKNLYAGIGAQQIIKALNDKNFDLKNGRVKIEDQIKELGEKEVVIEFPHGLEAKIRVTIAPEK</sequence>